<dbReference type="CDD" id="cd19494">
    <property type="entry name" value="Elp4"/>
    <property type="match status" value="1"/>
</dbReference>
<keyword evidence="8" id="KW-0539">Nucleus</keyword>
<dbReference type="GO" id="GO:0033588">
    <property type="term" value="C:elongator holoenzyme complex"/>
    <property type="evidence" value="ECO:0007669"/>
    <property type="project" value="EnsemblFungi"/>
</dbReference>
<keyword evidence="11" id="KW-1185">Reference proteome</keyword>
<reference evidence="10 11" key="1">
    <citation type="journal article" date="2011" name="Proc. Natl. Acad. Sci. U.S.A.">
        <title>Evolutionary erosion of yeast sex chromosomes by mating-type switching accidents.</title>
        <authorList>
            <person name="Gordon J.L."/>
            <person name="Armisen D."/>
            <person name="Proux-Wera E."/>
            <person name="Oheigeartaigh S.S."/>
            <person name="Byrne K.P."/>
            <person name="Wolfe K.H."/>
        </authorList>
    </citation>
    <scope>NUCLEOTIDE SEQUENCE [LARGE SCALE GENOMIC DNA]</scope>
    <source>
        <strain evidence="11">ATCC 24235 / CBS 4417 / NBRC 1672 / NRRL Y-8282 / UCD 70-5</strain>
    </source>
</reference>
<protein>
    <recommendedName>
        <fullName evidence="5">Elongator complex protein 4</fullName>
    </recommendedName>
</protein>
<comment type="similarity">
    <text evidence="4">Belongs to the ELP4 family.</text>
</comment>
<feature type="region of interest" description="Disordered" evidence="9">
    <location>
        <begin position="452"/>
        <end position="475"/>
    </location>
</feature>
<evidence type="ECO:0000256" key="4">
    <source>
        <dbReference type="ARBA" id="ARBA00007573"/>
    </source>
</evidence>
<dbReference type="OrthoDB" id="289162at2759"/>
<dbReference type="InterPro" id="IPR027417">
    <property type="entry name" value="P-loop_NTPase"/>
</dbReference>
<dbReference type="HOGENOM" id="CLU_040685_0_0_1"/>
<dbReference type="GO" id="GO:0002098">
    <property type="term" value="P:tRNA wobble uridine modification"/>
    <property type="evidence" value="ECO:0007669"/>
    <property type="project" value="EnsemblFungi"/>
</dbReference>
<dbReference type="Gene3D" id="3.40.50.300">
    <property type="entry name" value="P-loop containing nucleotide triphosphate hydrolases"/>
    <property type="match status" value="1"/>
</dbReference>
<dbReference type="GO" id="GO:0016887">
    <property type="term" value="F:ATP hydrolysis activity"/>
    <property type="evidence" value="ECO:0007669"/>
    <property type="project" value="EnsemblFungi"/>
</dbReference>
<evidence type="ECO:0000256" key="2">
    <source>
        <dbReference type="ARBA" id="ARBA00004496"/>
    </source>
</evidence>
<evidence type="ECO:0000256" key="6">
    <source>
        <dbReference type="ARBA" id="ARBA00022490"/>
    </source>
</evidence>
<name>G8BXP7_TETPH</name>
<dbReference type="GO" id="GO:0000049">
    <property type="term" value="F:tRNA binding"/>
    <property type="evidence" value="ECO:0007669"/>
    <property type="project" value="EnsemblFungi"/>
</dbReference>
<dbReference type="Proteomes" id="UP000005666">
    <property type="component" value="Chromosome 9"/>
</dbReference>
<dbReference type="Pfam" id="PF05625">
    <property type="entry name" value="PAXNEB"/>
    <property type="match status" value="1"/>
</dbReference>
<proteinExistence type="inferred from homology"/>
<dbReference type="KEGG" id="tpf:TPHA_0I01710"/>
<organism evidence="10 11">
    <name type="scientific">Tetrapisispora phaffii (strain ATCC 24235 / CBS 4417 / NBRC 1672 / NRRL Y-8282 / UCD 70-5)</name>
    <name type="common">Yeast</name>
    <name type="synonym">Fabospora phaffii</name>
    <dbReference type="NCBI Taxonomy" id="1071381"/>
    <lineage>
        <taxon>Eukaryota</taxon>
        <taxon>Fungi</taxon>
        <taxon>Dikarya</taxon>
        <taxon>Ascomycota</taxon>
        <taxon>Saccharomycotina</taxon>
        <taxon>Saccharomycetes</taxon>
        <taxon>Saccharomycetales</taxon>
        <taxon>Saccharomycetaceae</taxon>
        <taxon>Tetrapisispora</taxon>
    </lineage>
</organism>
<dbReference type="RefSeq" id="XP_003687109.1">
    <property type="nucleotide sequence ID" value="XM_003687061.1"/>
</dbReference>
<evidence type="ECO:0000256" key="8">
    <source>
        <dbReference type="ARBA" id="ARBA00023242"/>
    </source>
</evidence>
<feature type="compositionally biased region" description="Low complexity" evidence="9">
    <location>
        <begin position="96"/>
        <end position="106"/>
    </location>
</feature>
<keyword evidence="6" id="KW-0963">Cytoplasm</keyword>
<dbReference type="GO" id="GO:0006357">
    <property type="term" value="P:regulation of transcription by RNA polymerase II"/>
    <property type="evidence" value="ECO:0007669"/>
    <property type="project" value="EnsemblFungi"/>
</dbReference>
<comment type="subcellular location">
    <subcellularLocation>
        <location evidence="2">Cytoplasm</location>
    </subcellularLocation>
    <subcellularLocation>
        <location evidence="1">Nucleus</location>
    </subcellularLocation>
</comment>
<dbReference type="AlphaFoldDB" id="G8BXP7"/>
<evidence type="ECO:0000256" key="3">
    <source>
        <dbReference type="ARBA" id="ARBA00005043"/>
    </source>
</evidence>
<evidence type="ECO:0000313" key="10">
    <source>
        <dbReference type="EMBL" id="CCE64675.1"/>
    </source>
</evidence>
<comment type="pathway">
    <text evidence="3">tRNA modification; 5-methoxycarbonylmethyl-2-thiouridine-tRNA biosynthesis.</text>
</comment>
<accession>G8BXP7</accession>
<dbReference type="PANTHER" id="PTHR12896:SF1">
    <property type="entry name" value="ELONGATOR COMPLEX PROTEIN 4"/>
    <property type="match status" value="1"/>
</dbReference>
<evidence type="ECO:0000256" key="5">
    <source>
        <dbReference type="ARBA" id="ARBA00020265"/>
    </source>
</evidence>
<dbReference type="UniPathway" id="UPA00988"/>
<dbReference type="EMBL" id="HE612864">
    <property type="protein sequence ID" value="CCE64675.1"/>
    <property type="molecule type" value="Genomic_DNA"/>
</dbReference>
<dbReference type="eggNOG" id="KOG3949">
    <property type="taxonomic scope" value="Eukaryota"/>
</dbReference>
<dbReference type="PANTHER" id="PTHR12896">
    <property type="entry name" value="PAX6 NEIGHBOR PROTEIN PAXNEB"/>
    <property type="match status" value="1"/>
</dbReference>
<dbReference type="GO" id="GO:0005737">
    <property type="term" value="C:cytoplasm"/>
    <property type="evidence" value="ECO:0007669"/>
    <property type="project" value="UniProtKB-SubCell"/>
</dbReference>
<evidence type="ECO:0000256" key="7">
    <source>
        <dbReference type="ARBA" id="ARBA00022694"/>
    </source>
</evidence>
<dbReference type="OMA" id="NTTMWDD"/>
<evidence type="ECO:0000256" key="1">
    <source>
        <dbReference type="ARBA" id="ARBA00004123"/>
    </source>
</evidence>
<sequence>MSFRKRSEVLNRGVGQPSGVPGRTPTNSLRAPIGMQRSIDGAPRGIGRAPVGRSVPDSTVPNLNNLSLRNNNPAGLQGSDISPESELIENHPGVRPSPATSHPTTSTGCFDLDKLLLHSGLPLGNTLLLEEMGSTEFNSIISKLFIAQGVVYNRTEPTKNNTHTILVSLNHGLAKDIPGIYKGSKRDIKKSKISEEESKVTVQNITGHSSAQRSRDLKIAWRYGLNDKKDADAEESAPVGDYKNYNHQFDITTRLMPLPTSTDITFISPAQPIKTILSKLLETIEKHPKKLIRIVIPSLLHPAMYPPNMFKLQNIIPFLHGIRSTVKQYSQRSVLLTTLSSDILDPIIISQMENLFDSVIVLEPFEQEMLQFLERAYKTQPNKVQHGLVHIKKRAIFSDFGEMHVVKSEWAFKNGRKKFEIEEWGIPVEDEDAESAKKDKTDDVLNTVDLNVPSSHGDHDHNHSSTSNTKIGIDF</sequence>
<evidence type="ECO:0000256" key="9">
    <source>
        <dbReference type="SAM" id="MobiDB-lite"/>
    </source>
</evidence>
<feature type="compositionally biased region" description="Low complexity" evidence="9">
    <location>
        <begin position="62"/>
        <end position="72"/>
    </location>
</feature>
<dbReference type="GO" id="GO:0042802">
    <property type="term" value="F:identical protein binding"/>
    <property type="evidence" value="ECO:0007669"/>
    <property type="project" value="EnsemblFungi"/>
</dbReference>
<evidence type="ECO:0000313" key="11">
    <source>
        <dbReference type="Proteomes" id="UP000005666"/>
    </source>
</evidence>
<gene>
    <name evidence="10" type="primary">TPHA0I01710</name>
    <name evidence="10" type="ordered locus">TPHA_0I01710</name>
</gene>
<dbReference type="GO" id="GO:0008023">
    <property type="term" value="C:transcription elongation factor complex"/>
    <property type="evidence" value="ECO:0007669"/>
    <property type="project" value="TreeGrafter"/>
</dbReference>
<dbReference type="STRING" id="1071381.G8BXP7"/>
<keyword evidence="7" id="KW-0819">tRNA processing</keyword>
<dbReference type="InterPro" id="IPR008728">
    <property type="entry name" value="Elongator_complex_protein_4"/>
</dbReference>
<feature type="region of interest" description="Disordered" evidence="9">
    <location>
        <begin position="1"/>
        <end position="106"/>
    </location>
</feature>
<dbReference type="GeneID" id="11534629"/>